<sequence length="91" mass="9918">MERTTHVSSDGRRRVDAMGPSVIPGWDLVYGHPQDSAQVIRREEGTYALACTLHRHAKALSTQNEERQWRESGGWCPGCVGGLPVDAGGTT</sequence>
<dbReference type="Proteomes" id="UP001596208">
    <property type="component" value="Unassembled WGS sequence"/>
</dbReference>
<proteinExistence type="predicted"/>
<evidence type="ECO:0000313" key="1">
    <source>
        <dbReference type="EMBL" id="MFC5174449.1"/>
    </source>
</evidence>
<gene>
    <name evidence="1" type="ORF">ACFPRK_28245</name>
</gene>
<accession>A0ABW0BB41</accession>
<dbReference type="EMBL" id="JBHSKI010000015">
    <property type="protein sequence ID" value="MFC5174449.1"/>
    <property type="molecule type" value="Genomic_DNA"/>
</dbReference>
<keyword evidence="2" id="KW-1185">Reference proteome</keyword>
<reference evidence="2" key="1">
    <citation type="journal article" date="2019" name="Int. J. Syst. Evol. Microbiol.">
        <title>The Global Catalogue of Microorganisms (GCM) 10K type strain sequencing project: providing services to taxonomists for standard genome sequencing and annotation.</title>
        <authorList>
            <consortium name="The Broad Institute Genomics Platform"/>
            <consortium name="The Broad Institute Genome Sequencing Center for Infectious Disease"/>
            <person name="Wu L."/>
            <person name="Ma J."/>
        </authorList>
    </citation>
    <scope>NUCLEOTIDE SEQUENCE [LARGE SCALE GENOMIC DNA]</scope>
    <source>
        <strain evidence="2">CGMCC 4.1721</strain>
    </source>
</reference>
<evidence type="ECO:0000313" key="2">
    <source>
        <dbReference type="Proteomes" id="UP001596208"/>
    </source>
</evidence>
<comment type="caution">
    <text evidence="1">The sequence shown here is derived from an EMBL/GenBank/DDBJ whole genome shotgun (WGS) entry which is preliminary data.</text>
</comment>
<dbReference type="RefSeq" id="WP_065848633.1">
    <property type="nucleotide sequence ID" value="NZ_JBHSKI010000015.1"/>
</dbReference>
<name>A0ABW0BB41_9ACTN</name>
<protein>
    <submittedName>
        <fullName evidence="1">Uncharacterized protein</fullName>
    </submittedName>
</protein>
<organism evidence="1 2">
    <name type="scientific">Streptomyces mutomycini</name>
    <dbReference type="NCBI Taxonomy" id="284036"/>
    <lineage>
        <taxon>Bacteria</taxon>
        <taxon>Bacillati</taxon>
        <taxon>Actinomycetota</taxon>
        <taxon>Actinomycetes</taxon>
        <taxon>Kitasatosporales</taxon>
        <taxon>Streptomycetaceae</taxon>
        <taxon>Streptomyces</taxon>
    </lineage>
</organism>